<proteinExistence type="predicted"/>
<evidence type="ECO:0000313" key="10">
    <source>
        <dbReference type="Proteomes" id="UP000649289"/>
    </source>
</evidence>
<evidence type="ECO:0000256" key="5">
    <source>
        <dbReference type="ARBA" id="ARBA00023034"/>
    </source>
</evidence>
<dbReference type="Pfam" id="PF03567">
    <property type="entry name" value="Sulfotransfer_2"/>
    <property type="match status" value="1"/>
</dbReference>
<accession>A0ABR8MCN2</accession>
<name>A0ABR8MCN2_9ACTN</name>
<evidence type="ECO:0000313" key="9">
    <source>
        <dbReference type="EMBL" id="MBD3913623.1"/>
    </source>
</evidence>
<dbReference type="InterPro" id="IPR005331">
    <property type="entry name" value="Sulfotransferase"/>
</dbReference>
<dbReference type="PANTHER" id="PTHR12137">
    <property type="entry name" value="CARBOHYDRATE SULFOTRANSFERASE"/>
    <property type="match status" value="1"/>
</dbReference>
<evidence type="ECO:0000256" key="8">
    <source>
        <dbReference type="SAM" id="MobiDB-lite"/>
    </source>
</evidence>
<dbReference type="InterPro" id="IPR018011">
    <property type="entry name" value="Carb_sulfotrans_8-10"/>
</dbReference>
<evidence type="ECO:0000256" key="1">
    <source>
        <dbReference type="ARBA" id="ARBA00004323"/>
    </source>
</evidence>
<sequence length="213" mass="23897">MLISDAKRALFVHVPKTGGVSAGVAFERCCPDARSKTPGVKPPLGRHAPYGRILRAEPGVADYWSFAFVRNPWARMVSWWSMIHDWNHSHGPASGKPQEGATRMRGNDMWRAAADYSGFDEFVLRGTDELPRVGRPQVDYLHAPEREVDFVGRTETFAADLAEVERRLGGDPARVPHRNKSPHGSYRDYYSDATRDKVAEVYAADLEAFGYTF</sequence>
<keyword evidence="6" id="KW-0472">Membrane</keyword>
<keyword evidence="7" id="KW-0325">Glycoprotein</keyword>
<evidence type="ECO:0000256" key="6">
    <source>
        <dbReference type="ARBA" id="ARBA00023136"/>
    </source>
</evidence>
<protein>
    <submittedName>
        <fullName evidence="9">Sulfotransferase family 2 domain-containing protein</fullName>
    </submittedName>
</protein>
<dbReference type="Gene3D" id="3.40.50.300">
    <property type="entry name" value="P-loop containing nucleotide triphosphate hydrolases"/>
    <property type="match status" value="1"/>
</dbReference>
<feature type="region of interest" description="Disordered" evidence="8">
    <location>
        <begin position="168"/>
        <end position="188"/>
    </location>
</feature>
<organism evidence="9 10">
    <name type="scientific">Nocardioides hwasunensis</name>
    <dbReference type="NCBI Taxonomy" id="397258"/>
    <lineage>
        <taxon>Bacteria</taxon>
        <taxon>Bacillati</taxon>
        <taxon>Actinomycetota</taxon>
        <taxon>Actinomycetes</taxon>
        <taxon>Propionibacteriales</taxon>
        <taxon>Nocardioidaceae</taxon>
        <taxon>Nocardioides</taxon>
    </lineage>
</organism>
<gene>
    <name evidence="9" type="ORF">IEZ25_03260</name>
</gene>
<keyword evidence="10" id="KW-1185">Reference proteome</keyword>
<dbReference type="SUPFAM" id="SSF52540">
    <property type="entry name" value="P-loop containing nucleoside triphosphate hydrolases"/>
    <property type="match status" value="1"/>
</dbReference>
<reference evidence="9 10" key="1">
    <citation type="submission" date="2020-09" db="EMBL/GenBank/DDBJ databases">
        <title>novel species in genus Nocardioides.</title>
        <authorList>
            <person name="Zhang G."/>
        </authorList>
    </citation>
    <scope>NUCLEOTIDE SEQUENCE [LARGE SCALE GENOMIC DNA]</scope>
    <source>
        <strain evidence="9 10">19197</strain>
    </source>
</reference>
<dbReference type="Proteomes" id="UP000649289">
    <property type="component" value="Unassembled WGS sequence"/>
</dbReference>
<dbReference type="RefSeq" id="WP_191197927.1">
    <property type="nucleotide sequence ID" value="NZ_BAAAPA010000002.1"/>
</dbReference>
<keyword evidence="2" id="KW-0808">Transferase</keyword>
<dbReference type="InterPro" id="IPR027417">
    <property type="entry name" value="P-loop_NTPase"/>
</dbReference>
<keyword evidence="3" id="KW-0812">Transmembrane</keyword>
<dbReference type="EMBL" id="JACXYY010000001">
    <property type="protein sequence ID" value="MBD3913623.1"/>
    <property type="molecule type" value="Genomic_DNA"/>
</dbReference>
<evidence type="ECO:0000256" key="2">
    <source>
        <dbReference type="ARBA" id="ARBA00022679"/>
    </source>
</evidence>
<dbReference type="PANTHER" id="PTHR12137:SF54">
    <property type="entry name" value="CARBOHYDRATE SULFOTRANSFERASE"/>
    <property type="match status" value="1"/>
</dbReference>
<evidence type="ECO:0000256" key="3">
    <source>
        <dbReference type="ARBA" id="ARBA00022692"/>
    </source>
</evidence>
<comment type="subcellular location">
    <subcellularLocation>
        <location evidence="1">Golgi apparatus membrane</location>
        <topology evidence="1">Single-pass type II membrane protein</topology>
    </subcellularLocation>
</comment>
<evidence type="ECO:0000256" key="4">
    <source>
        <dbReference type="ARBA" id="ARBA00022989"/>
    </source>
</evidence>
<keyword evidence="5" id="KW-0333">Golgi apparatus</keyword>
<evidence type="ECO:0000256" key="7">
    <source>
        <dbReference type="ARBA" id="ARBA00023180"/>
    </source>
</evidence>
<keyword evidence="4" id="KW-1133">Transmembrane helix</keyword>
<comment type="caution">
    <text evidence="9">The sequence shown here is derived from an EMBL/GenBank/DDBJ whole genome shotgun (WGS) entry which is preliminary data.</text>
</comment>